<accession>A0A1T5GFT7</accession>
<dbReference type="OrthoDB" id="7960583at2"/>
<feature type="transmembrane region" description="Helical" evidence="5">
    <location>
        <begin position="96"/>
        <end position="115"/>
    </location>
</feature>
<evidence type="ECO:0000256" key="5">
    <source>
        <dbReference type="SAM" id="Phobius"/>
    </source>
</evidence>
<feature type="transmembrane region" description="Helical" evidence="5">
    <location>
        <begin position="44"/>
        <end position="65"/>
    </location>
</feature>
<protein>
    <submittedName>
        <fullName evidence="6">DoxX-like family protein</fullName>
    </submittedName>
</protein>
<sequence length="128" mass="14400">MKTTRIIFWISTTLIFLFEGVMPALTSQTEMAREGIRHLGYPEYFGPMITAFKVAGSLAIMLPKVPARLKEWAYAGFVFDFLCASISNTVVDGFSFNSVFPLIVLAVLMVSYYTYHKLQAAQNPTHAY</sequence>
<evidence type="ECO:0000256" key="2">
    <source>
        <dbReference type="ARBA" id="ARBA00022692"/>
    </source>
</evidence>
<evidence type="ECO:0000256" key="3">
    <source>
        <dbReference type="ARBA" id="ARBA00022989"/>
    </source>
</evidence>
<dbReference type="InterPro" id="IPR016944">
    <property type="entry name" value="UCP030066"/>
</dbReference>
<reference evidence="7" key="1">
    <citation type="submission" date="2017-02" db="EMBL/GenBank/DDBJ databases">
        <authorList>
            <person name="Varghese N."/>
            <person name="Submissions S."/>
        </authorList>
    </citation>
    <scope>NUCLEOTIDE SEQUENCE [LARGE SCALE GENOMIC DNA]</scope>
    <source>
        <strain evidence="7">DSM 22270</strain>
    </source>
</reference>
<dbReference type="InterPro" id="IPR032808">
    <property type="entry name" value="DoxX"/>
</dbReference>
<dbReference type="GO" id="GO:0016020">
    <property type="term" value="C:membrane"/>
    <property type="evidence" value="ECO:0007669"/>
    <property type="project" value="UniProtKB-SubCell"/>
</dbReference>
<comment type="subcellular location">
    <subcellularLocation>
        <location evidence="1">Membrane</location>
        <topology evidence="1">Multi-pass membrane protein</topology>
    </subcellularLocation>
</comment>
<proteinExistence type="predicted"/>
<evidence type="ECO:0000313" key="6">
    <source>
        <dbReference type="EMBL" id="SKC07157.1"/>
    </source>
</evidence>
<dbReference type="Pfam" id="PF13564">
    <property type="entry name" value="DoxX_2"/>
    <property type="match status" value="1"/>
</dbReference>
<dbReference type="RefSeq" id="WP_082216522.1">
    <property type="nucleotide sequence ID" value="NZ_FUZA01000005.1"/>
</dbReference>
<keyword evidence="3 5" id="KW-1133">Transmembrane helix</keyword>
<keyword evidence="2 5" id="KW-0812">Transmembrane</keyword>
<dbReference type="AlphaFoldDB" id="A0A1T5GFT7"/>
<keyword evidence="4 5" id="KW-0472">Membrane</keyword>
<dbReference type="Proteomes" id="UP000190897">
    <property type="component" value="Unassembled WGS sequence"/>
</dbReference>
<dbReference type="EMBL" id="FUZA01000005">
    <property type="protein sequence ID" value="SKC07157.1"/>
    <property type="molecule type" value="Genomic_DNA"/>
</dbReference>
<evidence type="ECO:0000313" key="7">
    <source>
        <dbReference type="Proteomes" id="UP000190897"/>
    </source>
</evidence>
<dbReference type="STRING" id="651661.SAMN05660293_04031"/>
<keyword evidence="7" id="KW-1185">Reference proteome</keyword>
<name>A0A1T5GFT7_9BACT</name>
<evidence type="ECO:0000256" key="1">
    <source>
        <dbReference type="ARBA" id="ARBA00004141"/>
    </source>
</evidence>
<gene>
    <name evidence="6" type="ORF">SAMN05660293_04031</name>
</gene>
<evidence type="ECO:0000256" key="4">
    <source>
        <dbReference type="ARBA" id="ARBA00023136"/>
    </source>
</evidence>
<organism evidence="6 7">
    <name type="scientific">Dyadobacter psychrophilus</name>
    <dbReference type="NCBI Taxonomy" id="651661"/>
    <lineage>
        <taxon>Bacteria</taxon>
        <taxon>Pseudomonadati</taxon>
        <taxon>Bacteroidota</taxon>
        <taxon>Cytophagia</taxon>
        <taxon>Cytophagales</taxon>
        <taxon>Spirosomataceae</taxon>
        <taxon>Dyadobacter</taxon>
    </lineage>
</organism>
<dbReference type="PIRSF" id="PIRSF030066">
    <property type="entry name" value="UCP030066"/>
    <property type="match status" value="1"/>
</dbReference>